<dbReference type="RefSeq" id="XP_072599445.1">
    <property type="nucleotide sequence ID" value="XM_072743344.1"/>
</dbReference>
<evidence type="ECO:0000256" key="1">
    <source>
        <dbReference type="PROSITE-ProRule" id="PRU00047"/>
    </source>
</evidence>
<organism evidence="4 5">
    <name type="scientific">Vulpes vulpes</name>
    <name type="common">Red fox</name>
    <dbReference type="NCBI Taxonomy" id="9627"/>
    <lineage>
        <taxon>Eukaryota</taxon>
        <taxon>Metazoa</taxon>
        <taxon>Chordata</taxon>
        <taxon>Craniata</taxon>
        <taxon>Vertebrata</taxon>
        <taxon>Euteleostomi</taxon>
        <taxon>Mammalia</taxon>
        <taxon>Eutheria</taxon>
        <taxon>Laurasiatheria</taxon>
        <taxon>Carnivora</taxon>
        <taxon>Caniformia</taxon>
        <taxon>Canidae</taxon>
        <taxon>Vulpes</taxon>
    </lineage>
</organism>
<gene>
    <name evidence="5" type="primary">RTL4</name>
</gene>
<dbReference type="InterPro" id="IPR036875">
    <property type="entry name" value="Znf_CCHC_sf"/>
</dbReference>
<feature type="region of interest" description="Disordered" evidence="2">
    <location>
        <begin position="236"/>
        <end position="263"/>
    </location>
</feature>
<keyword evidence="1" id="KW-0479">Metal-binding</keyword>
<dbReference type="SUPFAM" id="SSF57756">
    <property type="entry name" value="Retrovirus zinc finger-like domains"/>
    <property type="match status" value="1"/>
</dbReference>
<evidence type="ECO:0000313" key="5">
    <source>
        <dbReference type="RefSeq" id="XP_072599445.1"/>
    </source>
</evidence>
<dbReference type="PANTHER" id="PTHR15503:SF8">
    <property type="entry name" value="RETROTRANSPOSON GAG-LIKE PROTEIN 4"/>
    <property type="match status" value="1"/>
</dbReference>
<proteinExistence type="predicted"/>
<dbReference type="PROSITE" id="PS50158">
    <property type="entry name" value="ZF_CCHC"/>
    <property type="match status" value="1"/>
</dbReference>
<protein>
    <submittedName>
        <fullName evidence="5">Retrotransposon Gag-like protein 4 isoform X1</fullName>
    </submittedName>
</protein>
<evidence type="ECO:0000259" key="3">
    <source>
        <dbReference type="PROSITE" id="PS50158"/>
    </source>
</evidence>
<keyword evidence="1" id="KW-0862">Zinc</keyword>
<dbReference type="PANTHER" id="PTHR15503">
    <property type="entry name" value="LDOC1 RELATED"/>
    <property type="match status" value="1"/>
</dbReference>
<dbReference type="InterPro" id="IPR032567">
    <property type="entry name" value="RTL1-rel"/>
</dbReference>
<evidence type="ECO:0000256" key="2">
    <source>
        <dbReference type="SAM" id="MobiDB-lite"/>
    </source>
</evidence>
<name>A0ABM4ZA81_VULVU</name>
<dbReference type="Proteomes" id="UP001652641">
    <property type="component" value="Chromosome X"/>
</dbReference>
<reference evidence="5" key="1">
    <citation type="submission" date="2025-08" db="UniProtKB">
        <authorList>
            <consortium name="RefSeq"/>
        </authorList>
    </citation>
    <scope>IDENTIFICATION</scope>
    <source>
        <tissue evidence="5">Cell line</tissue>
    </source>
</reference>
<dbReference type="GeneID" id="112908440"/>
<feature type="domain" description="CCHC-type" evidence="3">
    <location>
        <begin position="272"/>
        <end position="285"/>
    </location>
</feature>
<evidence type="ECO:0000313" key="4">
    <source>
        <dbReference type="Proteomes" id="UP001652641"/>
    </source>
</evidence>
<sequence length="316" mass="35551">MEKYTESPSTLQVEHSSLQVENLILPPQIQHLTEENPDLRGQVMPTLTTPMMSVTCLLEHLSQFHSDPASISGFPARLTTLKFPNPADDVQIKFFLDYLSQQMEGCGVISRPDQNTLLKQYEKFVLEFQQSFGEPIKQEIDPLNKEDNSSSQQDASTFQLLAQNLICNEANQSDHLQEGLADSINNEVSGTDMMNNLPDLITQCIQLDKKRNDRPELLQSETQFPMLASLIHHQAFSSPTNLPPKEEPIQLRGSQPPLTPAKRARQQEAQLCLYCSQAGHFTRDCLAKRSRAPARINNSTHHPPDSNLPLSALEKK</sequence>
<keyword evidence="4" id="KW-1185">Reference proteome</keyword>
<dbReference type="InterPro" id="IPR001878">
    <property type="entry name" value="Znf_CCHC"/>
</dbReference>
<keyword evidence="1" id="KW-0863">Zinc-finger</keyword>
<feature type="region of interest" description="Disordered" evidence="2">
    <location>
        <begin position="294"/>
        <end position="316"/>
    </location>
</feature>
<accession>A0ABM4ZA81</accession>